<keyword evidence="3" id="KW-1185">Reference proteome</keyword>
<name>A0ABX8RX85_NOCIO</name>
<evidence type="ECO:0000313" key="2">
    <source>
        <dbReference type="EMBL" id="QXN93467.1"/>
    </source>
</evidence>
<gene>
    <name evidence="2" type="ORF">KV110_10490</name>
</gene>
<evidence type="ECO:0000256" key="1">
    <source>
        <dbReference type="SAM" id="MobiDB-lite"/>
    </source>
</evidence>
<sequence>MATPNEVLSWDVSGLQAVAVNATAIADATVKAADTMYVTLHDDLAWKGDARQAAEDKADRERTQMRAIATAYDDLGTACAGAARDMAHSLAEIRIIFQHYVFPPVSVADDWTVSGVQDWDSEAGVQLSRLVGLVSALAGSDAQWGAKIAQANQELEAMAPESALTEATKAIEDVKTQNSRSDPDRLRTSAAAFQQIFGRAPTSPTDWKTAEALNPNSYDPKYQGVPPNIKVARIEPVPGQGIVRAAAFIPAAQVFNVPEYDLGDNRAEDPKFDPEHARVVTYVDYENGLIITRQNPSVTTSGDVQVGEPAVQAQQLPNGSVLIQYDAANPFAPPGSSVTGHTVNGELVISPTSGNPGTPRVVAGGEITDYPSVEIYQDNFAGTARPVLIDPANSGSQWGPLANLPSFHDVGGGKAMFEPFKADFSDPNWERNKPTTLGSPSNPPSVVVLR</sequence>
<protein>
    <submittedName>
        <fullName evidence="2">Uncharacterized protein</fullName>
    </submittedName>
</protein>
<feature type="region of interest" description="Disordered" evidence="1">
    <location>
        <begin position="426"/>
        <end position="450"/>
    </location>
</feature>
<dbReference type="EMBL" id="CP078145">
    <property type="protein sequence ID" value="QXN93467.1"/>
    <property type="molecule type" value="Genomic_DNA"/>
</dbReference>
<reference evidence="2 3" key="1">
    <citation type="submission" date="2021-07" db="EMBL/GenBank/DDBJ databases">
        <title>Whole Genome Sequence of Nocardia Iowensis.</title>
        <authorList>
            <person name="Lamm A."/>
            <person name="Collins-Fairclough A.M."/>
            <person name="Bunk B."/>
            <person name="Sproer C."/>
        </authorList>
    </citation>
    <scope>NUCLEOTIDE SEQUENCE [LARGE SCALE GENOMIC DNA]</scope>
    <source>
        <strain evidence="2 3">NRRL 5646</strain>
    </source>
</reference>
<accession>A0ABX8RX85</accession>
<organism evidence="2 3">
    <name type="scientific">Nocardia iowensis</name>
    <dbReference type="NCBI Taxonomy" id="204891"/>
    <lineage>
        <taxon>Bacteria</taxon>
        <taxon>Bacillati</taxon>
        <taxon>Actinomycetota</taxon>
        <taxon>Actinomycetes</taxon>
        <taxon>Mycobacteriales</taxon>
        <taxon>Nocardiaceae</taxon>
        <taxon>Nocardia</taxon>
    </lineage>
</organism>
<proteinExistence type="predicted"/>
<evidence type="ECO:0000313" key="3">
    <source>
        <dbReference type="Proteomes" id="UP000694257"/>
    </source>
</evidence>
<dbReference type="Proteomes" id="UP000694257">
    <property type="component" value="Chromosome"/>
</dbReference>
<dbReference type="RefSeq" id="WP_218475498.1">
    <property type="nucleotide sequence ID" value="NZ_BAABJN010000001.1"/>
</dbReference>